<dbReference type="Gene3D" id="3.40.50.2300">
    <property type="match status" value="2"/>
</dbReference>
<sequence>MKRALLSLVLCITLISTFTFIIHKNQTKKEQQTKDFYMITFLSGIEYWKGAYQGFSEKGKSLGVNTHYTGSIQYDINQEVTILEQVLSKKPAGIAISCANPNAFSNSINKAISMGIPIVTFDADSPSSNRFSYLATGNEKAGAIAAETLANLMEPTGGEIAIMTLPEQENHEQRLQGFINKIKRNYNNIKIVQIGNCKGDSIESAKLVSSFLQIHPNIRGIFCSDANSGVGAATAVTEAKLQGKVKIVGFDTDQGTLGAIKTGVINATIAQNTYKMGSTAMDFLYDLSDPNFIKSKDKVYDIPYFVDTGVTVITDKNVDKYLHN</sequence>
<dbReference type="Pfam" id="PF13407">
    <property type="entry name" value="Peripla_BP_4"/>
    <property type="match status" value="1"/>
</dbReference>
<evidence type="ECO:0000313" key="6">
    <source>
        <dbReference type="Proteomes" id="UP000286268"/>
    </source>
</evidence>
<keyword evidence="3" id="KW-0732">Signal</keyword>
<dbReference type="AlphaFoldDB" id="A0A410DS68"/>
<gene>
    <name evidence="5" type="ORF">C1I91_09695</name>
</gene>
<dbReference type="RefSeq" id="WP_128212692.1">
    <property type="nucleotide sequence ID" value="NZ_CP025746.1"/>
</dbReference>
<protein>
    <submittedName>
        <fullName evidence="5">LacI family transcriptional regulator</fullName>
    </submittedName>
</protein>
<comment type="subcellular location">
    <subcellularLocation>
        <location evidence="1">Cell envelope</location>
    </subcellularLocation>
</comment>
<dbReference type="KEGG" id="cmah:C1I91_09695"/>
<dbReference type="EMBL" id="CP025746">
    <property type="protein sequence ID" value="QAA31899.1"/>
    <property type="molecule type" value="Genomic_DNA"/>
</dbReference>
<feature type="domain" description="Periplasmic binding protein" evidence="4">
    <location>
        <begin position="38"/>
        <end position="287"/>
    </location>
</feature>
<dbReference type="GO" id="GO:0030313">
    <property type="term" value="C:cell envelope"/>
    <property type="evidence" value="ECO:0007669"/>
    <property type="project" value="UniProtKB-SubCell"/>
</dbReference>
<dbReference type="GO" id="GO:0030246">
    <property type="term" value="F:carbohydrate binding"/>
    <property type="evidence" value="ECO:0007669"/>
    <property type="project" value="UniProtKB-ARBA"/>
</dbReference>
<evidence type="ECO:0000313" key="5">
    <source>
        <dbReference type="EMBL" id="QAA31899.1"/>
    </source>
</evidence>
<evidence type="ECO:0000259" key="4">
    <source>
        <dbReference type="Pfam" id="PF13407"/>
    </source>
</evidence>
<name>A0A410DS68_9CLOT</name>
<dbReference type="OrthoDB" id="369027at2"/>
<reference evidence="5 6" key="1">
    <citation type="submission" date="2018-01" db="EMBL/GenBank/DDBJ databases">
        <title>Genome Sequencing and Assembly of Anaerobacter polyendosporus strain CT4.</title>
        <authorList>
            <person name="Tachaapaikoon C."/>
            <person name="Sutheeworapong S."/>
            <person name="Jenjaroenpun P."/>
            <person name="Wongsurawat T."/>
            <person name="Nookeaw I."/>
            <person name="Cheawchanlertfa P."/>
            <person name="Kosugi A."/>
            <person name="Cheevadhanarak S."/>
            <person name="Ratanakhanokchai K."/>
        </authorList>
    </citation>
    <scope>NUCLEOTIDE SEQUENCE [LARGE SCALE GENOMIC DNA]</scope>
    <source>
        <strain evidence="5 6">CT4</strain>
    </source>
</reference>
<dbReference type="InterPro" id="IPR028082">
    <property type="entry name" value="Peripla_BP_I"/>
</dbReference>
<dbReference type="PANTHER" id="PTHR46847:SF1">
    <property type="entry name" value="D-ALLOSE-BINDING PERIPLASMIC PROTEIN-RELATED"/>
    <property type="match status" value="1"/>
</dbReference>
<comment type="similarity">
    <text evidence="2">Belongs to the bacterial solute-binding protein 2 family.</text>
</comment>
<accession>A0A410DS68</accession>
<organism evidence="5 6">
    <name type="scientific">Clostridium manihotivorum</name>
    <dbReference type="NCBI Taxonomy" id="2320868"/>
    <lineage>
        <taxon>Bacteria</taxon>
        <taxon>Bacillati</taxon>
        <taxon>Bacillota</taxon>
        <taxon>Clostridia</taxon>
        <taxon>Eubacteriales</taxon>
        <taxon>Clostridiaceae</taxon>
        <taxon>Clostridium</taxon>
    </lineage>
</organism>
<dbReference type="InterPro" id="IPR025997">
    <property type="entry name" value="SBP_2_dom"/>
</dbReference>
<dbReference type="Proteomes" id="UP000286268">
    <property type="component" value="Chromosome"/>
</dbReference>
<keyword evidence="6" id="KW-1185">Reference proteome</keyword>
<evidence type="ECO:0000256" key="3">
    <source>
        <dbReference type="ARBA" id="ARBA00022729"/>
    </source>
</evidence>
<dbReference type="PANTHER" id="PTHR46847">
    <property type="entry name" value="D-ALLOSE-BINDING PERIPLASMIC PROTEIN-RELATED"/>
    <property type="match status" value="1"/>
</dbReference>
<proteinExistence type="inferred from homology"/>
<dbReference type="SUPFAM" id="SSF53822">
    <property type="entry name" value="Periplasmic binding protein-like I"/>
    <property type="match status" value="1"/>
</dbReference>
<evidence type="ECO:0000256" key="2">
    <source>
        <dbReference type="ARBA" id="ARBA00007639"/>
    </source>
</evidence>
<evidence type="ECO:0000256" key="1">
    <source>
        <dbReference type="ARBA" id="ARBA00004196"/>
    </source>
</evidence>